<evidence type="ECO:0000313" key="4">
    <source>
        <dbReference type="EMBL" id="QES88351.1"/>
    </source>
</evidence>
<dbReference type="InterPro" id="IPR002347">
    <property type="entry name" value="SDR_fam"/>
</dbReference>
<dbReference type="Gene3D" id="3.40.50.720">
    <property type="entry name" value="NAD(P)-binding Rossmann-like Domain"/>
    <property type="match status" value="1"/>
</dbReference>
<proteinExistence type="inferred from homology"/>
<reference evidence="4 5" key="1">
    <citation type="submission" date="2019-09" db="EMBL/GenBank/DDBJ databases">
        <title>Complete genome sequence of Arachidicoccus sp. B3-10 isolated from apple orchard soil.</title>
        <authorList>
            <person name="Kim H.S."/>
            <person name="Han K.-I."/>
            <person name="Suh M.K."/>
            <person name="Lee K.C."/>
            <person name="Eom M.K."/>
            <person name="Kim J.-S."/>
            <person name="Kang S.W."/>
            <person name="Sin Y."/>
            <person name="Lee J.-S."/>
        </authorList>
    </citation>
    <scope>NUCLEOTIDE SEQUENCE [LARGE SCALE GENOMIC DNA]</scope>
    <source>
        <strain evidence="4 5">B3-10</strain>
    </source>
</reference>
<dbReference type="PRINTS" id="PR00081">
    <property type="entry name" value="GDHRDH"/>
</dbReference>
<dbReference type="RefSeq" id="WP_131329239.1">
    <property type="nucleotide sequence ID" value="NZ_CP044016.1"/>
</dbReference>
<dbReference type="PANTHER" id="PTHR43976:SF16">
    <property type="entry name" value="SHORT-CHAIN DEHYDROGENASE_REDUCTASE FAMILY PROTEIN"/>
    <property type="match status" value="1"/>
</dbReference>
<dbReference type="KEGG" id="arac:E0W69_006645"/>
<dbReference type="GO" id="GO:0016491">
    <property type="term" value="F:oxidoreductase activity"/>
    <property type="evidence" value="ECO:0007669"/>
    <property type="project" value="UniProtKB-KW"/>
</dbReference>
<dbReference type="PANTHER" id="PTHR43976">
    <property type="entry name" value="SHORT CHAIN DEHYDROGENASE"/>
    <property type="match status" value="1"/>
</dbReference>
<dbReference type="AlphaFoldDB" id="A0A5P2G9Z0"/>
<sequence>MAKTIFITGASTGIGKITAKLFQSKGWNVIATLRDPSKETELTQLANVTVLPLDVKNTTQIQSIVDKVTSSVNIDVVVNNAGFGIVGPFEGTPENEIERIVNTNILGVMRVTKAFLPHFRSQKNGVLITVSSEGGLITYPFFALYHATKWAIEGWTESMVYELKPLGIQIKTVLPGPTKTEFGNSIFQSSHSAYENTFDKFRSSFLSEKARSTFQSADVVANSIYEAATDGKYQIRYLSGETARKHFSDQIELGTEEFHNKMEKSLL</sequence>
<keyword evidence="2" id="KW-0560">Oxidoreductase</keyword>
<comment type="similarity">
    <text evidence="1 3">Belongs to the short-chain dehydrogenases/reductases (SDR) family.</text>
</comment>
<dbReference type="EMBL" id="CP044016">
    <property type="protein sequence ID" value="QES88351.1"/>
    <property type="molecule type" value="Genomic_DNA"/>
</dbReference>
<gene>
    <name evidence="4" type="ORF">E0W69_006645</name>
</gene>
<dbReference type="OrthoDB" id="1235794at2"/>
<dbReference type="InterPro" id="IPR051911">
    <property type="entry name" value="SDR_oxidoreductase"/>
</dbReference>
<dbReference type="Pfam" id="PF00106">
    <property type="entry name" value="adh_short"/>
    <property type="match status" value="1"/>
</dbReference>
<evidence type="ECO:0000256" key="3">
    <source>
        <dbReference type="RuleBase" id="RU000363"/>
    </source>
</evidence>
<keyword evidence="5" id="KW-1185">Reference proteome</keyword>
<accession>A0A5P2G9Z0</accession>
<dbReference type="SUPFAM" id="SSF51735">
    <property type="entry name" value="NAD(P)-binding Rossmann-fold domains"/>
    <property type="match status" value="1"/>
</dbReference>
<protein>
    <submittedName>
        <fullName evidence="4">SDR family oxidoreductase</fullName>
    </submittedName>
</protein>
<name>A0A5P2G9Z0_9BACT</name>
<dbReference type="CDD" id="cd05374">
    <property type="entry name" value="17beta-HSD-like_SDR_c"/>
    <property type="match status" value="1"/>
</dbReference>
<evidence type="ECO:0000313" key="5">
    <source>
        <dbReference type="Proteomes" id="UP000292424"/>
    </source>
</evidence>
<dbReference type="InterPro" id="IPR036291">
    <property type="entry name" value="NAD(P)-bd_dom_sf"/>
</dbReference>
<evidence type="ECO:0000256" key="2">
    <source>
        <dbReference type="ARBA" id="ARBA00023002"/>
    </source>
</evidence>
<dbReference type="Proteomes" id="UP000292424">
    <property type="component" value="Chromosome"/>
</dbReference>
<dbReference type="PRINTS" id="PR00080">
    <property type="entry name" value="SDRFAMILY"/>
</dbReference>
<evidence type="ECO:0000256" key="1">
    <source>
        <dbReference type="ARBA" id="ARBA00006484"/>
    </source>
</evidence>
<organism evidence="4 5">
    <name type="scientific">Rhizosphaericola mali</name>
    <dbReference type="NCBI Taxonomy" id="2545455"/>
    <lineage>
        <taxon>Bacteria</taxon>
        <taxon>Pseudomonadati</taxon>
        <taxon>Bacteroidota</taxon>
        <taxon>Chitinophagia</taxon>
        <taxon>Chitinophagales</taxon>
        <taxon>Chitinophagaceae</taxon>
        <taxon>Rhizosphaericola</taxon>
    </lineage>
</organism>